<dbReference type="InterPro" id="IPR051910">
    <property type="entry name" value="ComF/GntX_DNA_util-trans"/>
</dbReference>
<proteinExistence type="inferred from homology"/>
<dbReference type="InterPro" id="IPR029057">
    <property type="entry name" value="PRTase-like"/>
</dbReference>
<dbReference type="CDD" id="cd06223">
    <property type="entry name" value="PRTases_typeI"/>
    <property type="match status" value="1"/>
</dbReference>
<reference evidence="3 4" key="1">
    <citation type="journal article" date="2008" name="Proc. Natl. Acad. Sci. U.S.A.">
        <title>Niche adaptation and genome expansion in the chlorophyll d-producing cyanobacterium Acaryochloris marina.</title>
        <authorList>
            <person name="Swingley W.D."/>
            <person name="Chen M."/>
            <person name="Cheung P.C."/>
            <person name="Conrad A.L."/>
            <person name="Dejesa L.C."/>
            <person name="Hao J."/>
            <person name="Honchak B.M."/>
            <person name="Karbach L.E."/>
            <person name="Kurdoglu A."/>
            <person name="Lahiri S."/>
            <person name="Mastrian S.D."/>
            <person name="Miyashita H."/>
            <person name="Page L."/>
            <person name="Ramakrishna P."/>
            <person name="Satoh S."/>
            <person name="Sattley W.M."/>
            <person name="Shimada Y."/>
            <person name="Taylor H.L."/>
            <person name="Tomo T."/>
            <person name="Tsuchiya T."/>
            <person name="Wang Z.T."/>
            <person name="Raymond J."/>
            <person name="Mimuro M."/>
            <person name="Blankenship R.E."/>
            <person name="Touchman J.W."/>
        </authorList>
    </citation>
    <scope>NUCLEOTIDE SEQUENCE [LARGE SCALE GENOMIC DNA]</scope>
    <source>
        <strain evidence="4">MBIC 11017</strain>
    </source>
</reference>
<protein>
    <recommendedName>
        <fullName evidence="2">Phosphoribosyltransferase domain-containing protein</fullName>
    </recommendedName>
</protein>
<feature type="domain" description="Phosphoribosyltransferase" evidence="2">
    <location>
        <begin position="115"/>
        <end position="165"/>
    </location>
</feature>
<sequence>MLPLLAWGHYQGPLKQLLGRLKYDQQAQVARLLGQLLGVTWLETQSHHRQPIVVPIPLHKVRQRERGYNQSALIANSFCQFTGLNVMLNGLVRVRATAAQFSLSPQDRLTNVSEAFRVGPELAQKSRGSKIVLLDDIYTTGATINSAVETLSQAGFQVVEIVVVAKA</sequence>
<evidence type="ECO:0000313" key="3">
    <source>
        <dbReference type="EMBL" id="ABW27356.1"/>
    </source>
</evidence>
<dbReference type="EMBL" id="CP000828">
    <property type="protein sequence ID" value="ABW27356.1"/>
    <property type="molecule type" value="Genomic_DNA"/>
</dbReference>
<gene>
    <name evidence="3" type="ordered locus">AM1_2345</name>
</gene>
<dbReference type="InterPro" id="IPR000836">
    <property type="entry name" value="PRTase_dom"/>
</dbReference>
<evidence type="ECO:0000256" key="1">
    <source>
        <dbReference type="ARBA" id="ARBA00008007"/>
    </source>
</evidence>
<dbReference type="Gene3D" id="3.40.50.2020">
    <property type="match status" value="1"/>
</dbReference>
<dbReference type="PANTHER" id="PTHR47505">
    <property type="entry name" value="DNA UTILIZATION PROTEIN YHGH"/>
    <property type="match status" value="1"/>
</dbReference>
<dbReference type="PANTHER" id="PTHR47505:SF1">
    <property type="entry name" value="DNA UTILIZATION PROTEIN YHGH"/>
    <property type="match status" value="1"/>
</dbReference>
<name>B0C255_ACAM1</name>
<dbReference type="HOGENOM" id="CLU_054549_0_2_3"/>
<dbReference type="STRING" id="329726.AM1_2345"/>
<accession>B0C255</accession>
<keyword evidence="4" id="KW-1185">Reference proteome</keyword>
<evidence type="ECO:0000313" key="4">
    <source>
        <dbReference type="Proteomes" id="UP000000268"/>
    </source>
</evidence>
<evidence type="ECO:0000259" key="2">
    <source>
        <dbReference type="Pfam" id="PF00156"/>
    </source>
</evidence>
<dbReference type="Pfam" id="PF00156">
    <property type="entry name" value="Pribosyltran"/>
    <property type="match status" value="1"/>
</dbReference>
<dbReference type="KEGG" id="amr:AM1_2345"/>
<dbReference type="Proteomes" id="UP000000268">
    <property type="component" value="Chromosome"/>
</dbReference>
<dbReference type="AlphaFoldDB" id="B0C255"/>
<comment type="similarity">
    <text evidence="1">Belongs to the ComF/GntX family.</text>
</comment>
<dbReference type="SUPFAM" id="SSF53271">
    <property type="entry name" value="PRTase-like"/>
    <property type="match status" value="1"/>
</dbReference>
<organism evidence="3 4">
    <name type="scientific">Acaryochloris marina (strain MBIC 11017)</name>
    <dbReference type="NCBI Taxonomy" id="329726"/>
    <lineage>
        <taxon>Bacteria</taxon>
        <taxon>Bacillati</taxon>
        <taxon>Cyanobacteriota</taxon>
        <taxon>Cyanophyceae</taxon>
        <taxon>Acaryochloridales</taxon>
        <taxon>Acaryochloridaceae</taxon>
        <taxon>Acaryochloris</taxon>
    </lineage>
</organism>
<dbReference type="eggNOG" id="COG1040">
    <property type="taxonomic scope" value="Bacteria"/>
</dbReference>